<evidence type="ECO:0000256" key="3">
    <source>
        <dbReference type="ARBA" id="ARBA00023235"/>
    </source>
</evidence>
<dbReference type="Pfam" id="PF00160">
    <property type="entry name" value="Pro_isomerase"/>
    <property type="match status" value="2"/>
</dbReference>
<dbReference type="PROSITE" id="PS51257">
    <property type="entry name" value="PROKAR_LIPOPROTEIN"/>
    <property type="match status" value="1"/>
</dbReference>
<keyword evidence="3 7" id="KW-0413">Isomerase</keyword>
<keyword evidence="2" id="KW-0697">Rotamase</keyword>
<feature type="domain" description="PPIase cyclophilin-type" evidence="6">
    <location>
        <begin position="34"/>
        <end position="257"/>
    </location>
</feature>
<evidence type="ECO:0000313" key="8">
    <source>
        <dbReference type="Proteomes" id="UP001595805"/>
    </source>
</evidence>
<keyword evidence="5" id="KW-0732">Signal</keyword>
<organism evidence="7 8">
    <name type="scientific">Algoriphagus namhaensis</name>
    <dbReference type="NCBI Taxonomy" id="915353"/>
    <lineage>
        <taxon>Bacteria</taxon>
        <taxon>Pseudomonadati</taxon>
        <taxon>Bacteroidota</taxon>
        <taxon>Cytophagia</taxon>
        <taxon>Cytophagales</taxon>
        <taxon>Cyclobacteriaceae</taxon>
        <taxon>Algoriphagus</taxon>
    </lineage>
</organism>
<dbReference type="SUPFAM" id="SSF50891">
    <property type="entry name" value="Cyclophilin-like"/>
    <property type="match status" value="1"/>
</dbReference>
<evidence type="ECO:0000256" key="5">
    <source>
        <dbReference type="SAM" id="SignalP"/>
    </source>
</evidence>
<dbReference type="InterPro" id="IPR044666">
    <property type="entry name" value="Cyclophilin_A-like"/>
</dbReference>
<evidence type="ECO:0000259" key="6">
    <source>
        <dbReference type="PROSITE" id="PS50072"/>
    </source>
</evidence>
<dbReference type="PANTHER" id="PTHR45625">
    <property type="entry name" value="PEPTIDYL-PROLYL CIS-TRANS ISOMERASE-RELATED"/>
    <property type="match status" value="1"/>
</dbReference>
<dbReference type="PROSITE" id="PS50072">
    <property type="entry name" value="CSA_PPIASE_2"/>
    <property type="match status" value="1"/>
</dbReference>
<feature type="region of interest" description="Disordered" evidence="4">
    <location>
        <begin position="104"/>
        <end position="125"/>
    </location>
</feature>
<feature type="signal peptide" evidence="5">
    <location>
        <begin position="1"/>
        <end position="17"/>
    </location>
</feature>
<evidence type="ECO:0000313" key="7">
    <source>
        <dbReference type="EMBL" id="MFC3880222.1"/>
    </source>
</evidence>
<reference evidence="8" key="1">
    <citation type="journal article" date="2019" name="Int. J. Syst. Evol. Microbiol.">
        <title>The Global Catalogue of Microorganisms (GCM) 10K type strain sequencing project: providing services to taxonomists for standard genome sequencing and annotation.</title>
        <authorList>
            <consortium name="The Broad Institute Genomics Platform"/>
            <consortium name="The Broad Institute Genome Sequencing Center for Infectious Disease"/>
            <person name="Wu L."/>
            <person name="Ma J."/>
        </authorList>
    </citation>
    <scope>NUCLEOTIDE SEQUENCE [LARGE SCALE GENOMIC DNA]</scope>
    <source>
        <strain evidence="8">CCUG 60523</strain>
    </source>
</reference>
<dbReference type="Proteomes" id="UP001595805">
    <property type="component" value="Unassembled WGS sequence"/>
</dbReference>
<gene>
    <name evidence="7" type="ORF">ACFOSV_08545</name>
</gene>
<dbReference type="EMBL" id="JBHRZS010000007">
    <property type="protein sequence ID" value="MFC3880222.1"/>
    <property type="molecule type" value="Genomic_DNA"/>
</dbReference>
<sequence>MKRYLIFLFILSGMALGGCDSDQDYLIRIETRHGEMVGILYDDTPIHKKNFIELAQSGRFDSTEFQRVMKGFMIQGGDVFTKENLPPQEWPTLEQEIRTNHIHKRGAMGAPRQPDPVNPRKESNGSQFYIVDGRDYTELEVTTDTQALQKAILKYMELGSQAQLRSEYSRLYEEGKFDSLTALVVSKREEIESFLNVNLSKDYTKEQIKDYTTMGGSAHLDREYTVFGEILSGFEVIDQIASESVNSNNRPFDPVYMKVSVEKVSKKKIQQDYNYTYPDGN</sequence>
<dbReference type="Gene3D" id="2.40.100.10">
    <property type="entry name" value="Cyclophilin-like"/>
    <property type="match status" value="2"/>
</dbReference>
<accession>A0ABV8ARD6</accession>
<evidence type="ECO:0000256" key="4">
    <source>
        <dbReference type="SAM" id="MobiDB-lite"/>
    </source>
</evidence>
<evidence type="ECO:0000256" key="1">
    <source>
        <dbReference type="ARBA" id="ARBA00013194"/>
    </source>
</evidence>
<dbReference type="InterPro" id="IPR029000">
    <property type="entry name" value="Cyclophilin-like_dom_sf"/>
</dbReference>
<name>A0ABV8ARD6_9BACT</name>
<protein>
    <recommendedName>
        <fullName evidence="1">peptidylprolyl isomerase</fullName>
        <ecNumber evidence="1">5.2.1.8</ecNumber>
    </recommendedName>
</protein>
<dbReference type="InterPro" id="IPR002130">
    <property type="entry name" value="Cyclophilin-type_PPIase_dom"/>
</dbReference>
<proteinExistence type="predicted"/>
<comment type="caution">
    <text evidence="7">The sequence shown here is derived from an EMBL/GenBank/DDBJ whole genome shotgun (WGS) entry which is preliminary data.</text>
</comment>
<keyword evidence="8" id="KW-1185">Reference proteome</keyword>
<dbReference type="GO" id="GO:0003755">
    <property type="term" value="F:peptidyl-prolyl cis-trans isomerase activity"/>
    <property type="evidence" value="ECO:0007669"/>
    <property type="project" value="UniProtKB-EC"/>
</dbReference>
<dbReference type="RefSeq" id="WP_377905425.1">
    <property type="nucleotide sequence ID" value="NZ_JBHRZS010000007.1"/>
</dbReference>
<evidence type="ECO:0000256" key="2">
    <source>
        <dbReference type="ARBA" id="ARBA00023110"/>
    </source>
</evidence>
<feature type="chain" id="PRO_5046045151" description="peptidylprolyl isomerase" evidence="5">
    <location>
        <begin position="18"/>
        <end position="281"/>
    </location>
</feature>
<dbReference type="PANTHER" id="PTHR45625:SF4">
    <property type="entry name" value="PEPTIDYLPROLYL ISOMERASE DOMAIN AND WD REPEAT-CONTAINING PROTEIN 1"/>
    <property type="match status" value="1"/>
</dbReference>
<dbReference type="EC" id="5.2.1.8" evidence="1"/>